<dbReference type="InterPro" id="IPR037026">
    <property type="entry name" value="Vgr_OB-fold_dom_sf"/>
</dbReference>
<dbReference type="Gene3D" id="2.30.110.50">
    <property type="match status" value="1"/>
</dbReference>
<dbReference type="SUPFAM" id="SSF69255">
    <property type="entry name" value="gp5 N-terminal domain-like"/>
    <property type="match status" value="1"/>
</dbReference>
<gene>
    <name evidence="8" type="ORF">ACFOEN_11825</name>
</gene>
<comment type="caution">
    <text evidence="8">The sequence shown here is derived from an EMBL/GenBank/DDBJ whole genome shotgun (WGS) entry which is preliminary data.</text>
</comment>
<evidence type="ECO:0000313" key="8">
    <source>
        <dbReference type="EMBL" id="MFC3148331.1"/>
    </source>
</evidence>
<feature type="region of interest" description="Disordered" evidence="4">
    <location>
        <begin position="545"/>
        <end position="565"/>
    </location>
</feature>
<comment type="subcellular location">
    <subcellularLocation>
        <location evidence="1">Secreted</location>
    </subcellularLocation>
</comment>
<dbReference type="NCBIfam" id="TIGR03361">
    <property type="entry name" value="VI_Rhs_Vgr"/>
    <property type="match status" value="1"/>
</dbReference>
<dbReference type="Gene3D" id="2.40.50.230">
    <property type="entry name" value="Gp5 N-terminal domain"/>
    <property type="match status" value="1"/>
</dbReference>
<dbReference type="Proteomes" id="UP001595556">
    <property type="component" value="Unassembled WGS sequence"/>
</dbReference>
<feature type="compositionally biased region" description="Basic and acidic residues" evidence="4">
    <location>
        <begin position="626"/>
        <end position="648"/>
    </location>
</feature>
<dbReference type="SUPFAM" id="SSF69279">
    <property type="entry name" value="Phage tail proteins"/>
    <property type="match status" value="2"/>
</dbReference>
<reference evidence="9" key="1">
    <citation type="journal article" date="2019" name="Int. J. Syst. Evol. Microbiol.">
        <title>The Global Catalogue of Microorganisms (GCM) 10K type strain sequencing project: providing services to taxonomists for standard genome sequencing and annotation.</title>
        <authorList>
            <consortium name="The Broad Institute Genomics Platform"/>
            <consortium name="The Broad Institute Genome Sequencing Center for Infectious Disease"/>
            <person name="Wu L."/>
            <person name="Ma J."/>
        </authorList>
    </citation>
    <scope>NUCLEOTIDE SEQUENCE [LARGE SCALE GENOMIC DNA]</scope>
    <source>
        <strain evidence="9">KCTC 52168</strain>
    </source>
</reference>
<dbReference type="Pfam" id="PF04717">
    <property type="entry name" value="Phage_base_V"/>
    <property type="match status" value="1"/>
</dbReference>
<dbReference type="Gene3D" id="3.55.50.10">
    <property type="entry name" value="Baseplate protein-like domains"/>
    <property type="match status" value="1"/>
</dbReference>
<dbReference type="InterPro" id="IPR017847">
    <property type="entry name" value="T6SS_RhsGE_Vgr_subset"/>
</dbReference>
<dbReference type="NCBIfam" id="TIGR01646">
    <property type="entry name" value="vgr_GE"/>
    <property type="match status" value="1"/>
</dbReference>
<evidence type="ECO:0000259" key="5">
    <source>
        <dbReference type="Pfam" id="PF04717"/>
    </source>
</evidence>
<dbReference type="PANTHER" id="PTHR32305">
    <property type="match status" value="1"/>
</dbReference>
<evidence type="ECO:0000259" key="7">
    <source>
        <dbReference type="Pfam" id="PF13296"/>
    </source>
</evidence>
<keyword evidence="3" id="KW-0964">Secreted</keyword>
<feature type="region of interest" description="Disordered" evidence="4">
    <location>
        <begin position="622"/>
        <end position="669"/>
    </location>
</feature>
<evidence type="ECO:0000256" key="1">
    <source>
        <dbReference type="ARBA" id="ARBA00004613"/>
    </source>
</evidence>
<dbReference type="InterPro" id="IPR006531">
    <property type="entry name" value="Gp5/Vgr_OB"/>
</dbReference>
<protein>
    <submittedName>
        <fullName evidence="8">Type VI secretion system Vgr family protein</fullName>
    </submittedName>
</protein>
<dbReference type="Pfam" id="PF05954">
    <property type="entry name" value="Phage_GPD"/>
    <property type="match status" value="1"/>
</dbReference>
<evidence type="ECO:0000256" key="4">
    <source>
        <dbReference type="SAM" id="MobiDB-lite"/>
    </source>
</evidence>
<feature type="domain" description="Putative type VI secretion system Rhs element associated Vgr" evidence="7">
    <location>
        <begin position="501"/>
        <end position="618"/>
    </location>
</feature>
<dbReference type="InterPro" id="IPR050708">
    <property type="entry name" value="T6SS_VgrG/RHS"/>
</dbReference>
<sequence length="838" mass="90276">MSKPFAQLRAPAGVAKSPLLFHRLEHAERLNSTQASTLQFLSLDAAVDLHGLLGQHLTSEVRLNLADESVRRVDGIVAAARQLDMIGRYVRYEVELRPWLWFLSLTTDCKIFQDQTVPEILQAVFADHPIAKTEFKLTHPYAKRPYTVQYAQSDLDFVNWLCELEGITYHVVHDAGSHTVVFTDSIAKHIDCPGYEAIPFNTQVARRREDEQSITDWRAARQVASARLVVSDYAWLTPGQARTDQRVAEEQAASLGAPNTEVFAAPGQFHKESREESDAQHQAQVGLEALGAVTQTFRGTTSARGVYAGGCFTLQKHAQGAMNGRYLITEHRVTAVYANYEGISAEQLAAQCPELVNAAGGAYFACELHAQPEKLPFRPARITKRVKIGGIQSARVVGNGQSEIHTDAYGRVKVAFHWDRYGQRNGSDTCWLRVSLPWAGAGWGAQFLPRVGQEVTVSFVDGDPDAPLVTGRVYNGENRPVAFSGAGNLPGNQALAGFKSKELGGGGYNQLLFDDSTGQVRTQLASTEGATQLNLGYLVHPRADSAEEAGGVQKPAAEPRGQGFELRTDEWGALRAAKGLLITTDGRSAAIGGALDRHELIRCMEEALAIVKQLGDNAKTHLASTNKDEKAEDGHDYKLQEKQTKEIKGLGTGANNERDASDPSANQLALHSPSGIAATTPKSLTLMAGDHASAVGLKNIQLTAGKQAHIHAGTGARVFAQTGGIHAIANEGKVLVQSQHSDTVVNAEQSIHLTASQKHVLVEAKDHVTLVESGGAYIKIQGGNIELGMPGTFTVKAANFKYVGGASKTPKLPTFPESVCVECMLKAAKTGSPFAALA</sequence>
<dbReference type="Pfam" id="PF10106">
    <property type="entry name" value="DUF2345"/>
    <property type="match status" value="1"/>
</dbReference>
<dbReference type="PANTHER" id="PTHR32305:SF15">
    <property type="entry name" value="PROTEIN RHSA-RELATED"/>
    <property type="match status" value="1"/>
</dbReference>
<proteinExistence type="inferred from homology"/>
<dbReference type="InterPro" id="IPR028244">
    <property type="entry name" value="T6SS_Rhs_Vgr_dom"/>
</dbReference>
<dbReference type="Pfam" id="PF13296">
    <property type="entry name" value="T6SS_Vgr"/>
    <property type="match status" value="1"/>
</dbReference>
<evidence type="ECO:0000259" key="6">
    <source>
        <dbReference type="Pfam" id="PF10106"/>
    </source>
</evidence>
<dbReference type="SUPFAM" id="SSF69349">
    <property type="entry name" value="Phage fibre proteins"/>
    <property type="match status" value="1"/>
</dbReference>
<evidence type="ECO:0000256" key="2">
    <source>
        <dbReference type="ARBA" id="ARBA00005558"/>
    </source>
</evidence>
<evidence type="ECO:0000313" key="9">
    <source>
        <dbReference type="Proteomes" id="UP001595556"/>
    </source>
</evidence>
<dbReference type="EMBL" id="JBHRTI010000004">
    <property type="protein sequence ID" value="MFC3148331.1"/>
    <property type="molecule type" value="Genomic_DNA"/>
</dbReference>
<name>A0ABV7H9T0_9BURK</name>
<dbReference type="InterPro" id="IPR018769">
    <property type="entry name" value="VgrG2_DUF2345"/>
</dbReference>
<keyword evidence="9" id="KW-1185">Reference proteome</keyword>
<evidence type="ECO:0000256" key="3">
    <source>
        <dbReference type="ARBA" id="ARBA00022525"/>
    </source>
</evidence>
<dbReference type="Gene3D" id="4.10.220.110">
    <property type="match status" value="1"/>
</dbReference>
<organism evidence="8 9">
    <name type="scientific">Piscinibacterium candidicorallinum</name>
    <dbReference type="NCBI Taxonomy" id="1793872"/>
    <lineage>
        <taxon>Bacteria</taxon>
        <taxon>Pseudomonadati</taxon>
        <taxon>Pseudomonadota</taxon>
        <taxon>Betaproteobacteria</taxon>
        <taxon>Burkholderiales</taxon>
        <taxon>Piscinibacterium</taxon>
    </lineage>
</organism>
<accession>A0ABV7H9T0</accession>
<feature type="domain" description="Gp5/Type VI secretion system Vgr protein OB-fold" evidence="5">
    <location>
        <begin position="405"/>
        <end position="474"/>
    </location>
</feature>
<feature type="domain" description="DUF2345" evidence="6">
    <location>
        <begin position="662"/>
        <end position="806"/>
    </location>
</feature>
<dbReference type="InterPro" id="IPR006533">
    <property type="entry name" value="T6SS_Vgr_RhsGE"/>
</dbReference>
<comment type="similarity">
    <text evidence="2">Belongs to the VgrG protein family.</text>
</comment>
<dbReference type="RefSeq" id="WP_377304156.1">
    <property type="nucleotide sequence ID" value="NZ_CP180191.1"/>
</dbReference>